<evidence type="ECO:0000313" key="2">
    <source>
        <dbReference type="EMBL" id="MFC4727101.1"/>
    </source>
</evidence>
<dbReference type="EMBL" id="JBHSGG010000003">
    <property type="protein sequence ID" value="MFC4727101.1"/>
    <property type="molecule type" value="Genomic_DNA"/>
</dbReference>
<protein>
    <recommendedName>
        <fullName evidence="4">IS256 family transposase</fullName>
    </recommendedName>
</protein>
<feature type="region of interest" description="Disordered" evidence="1">
    <location>
        <begin position="27"/>
        <end position="47"/>
    </location>
</feature>
<proteinExistence type="predicted"/>
<sequence>MNDPMNQLVAALADVLVEDYLREIASGTNASNDGQENPACPNLPNAA</sequence>
<dbReference type="Proteomes" id="UP001595892">
    <property type="component" value="Unassembled WGS sequence"/>
</dbReference>
<reference evidence="3" key="1">
    <citation type="journal article" date="2019" name="Int. J. Syst. Evol. Microbiol.">
        <title>The Global Catalogue of Microorganisms (GCM) 10K type strain sequencing project: providing services to taxonomists for standard genome sequencing and annotation.</title>
        <authorList>
            <consortium name="The Broad Institute Genomics Platform"/>
            <consortium name="The Broad Institute Genome Sequencing Center for Infectious Disease"/>
            <person name="Wu L."/>
            <person name="Ma J."/>
        </authorList>
    </citation>
    <scope>NUCLEOTIDE SEQUENCE [LARGE SCALE GENOMIC DNA]</scope>
    <source>
        <strain evidence="3">CGMCC 1.13574</strain>
    </source>
</reference>
<evidence type="ECO:0008006" key="4">
    <source>
        <dbReference type="Google" id="ProtNLM"/>
    </source>
</evidence>
<evidence type="ECO:0000256" key="1">
    <source>
        <dbReference type="SAM" id="MobiDB-lite"/>
    </source>
</evidence>
<name>A0ABV9NGQ3_9GAMM</name>
<comment type="caution">
    <text evidence="2">The sequence shown here is derived from an EMBL/GenBank/DDBJ whole genome shotgun (WGS) entry which is preliminary data.</text>
</comment>
<dbReference type="RefSeq" id="WP_377003102.1">
    <property type="nucleotide sequence ID" value="NZ_JBHSGG010000003.1"/>
</dbReference>
<keyword evidence="3" id="KW-1185">Reference proteome</keyword>
<gene>
    <name evidence="2" type="ORF">ACFO3Q_02825</name>
</gene>
<organism evidence="2 3">
    <name type="scientific">Coralloluteibacterium thermophilum</name>
    <dbReference type="NCBI Taxonomy" id="2707049"/>
    <lineage>
        <taxon>Bacteria</taxon>
        <taxon>Pseudomonadati</taxon>
        <taxon>Pseudomonadota</taxon>
        <taxon>Gammaproteobacteria</taxon>
        <taxon>Lysobacterales</taxon>
        <taxon>Lysobacteraceae</taxon>
        <taxon>Coralloluteibacterium</taxon>
    </lineage>
</organism>
<evidence type="ECO:0000313" key="3">
    <source>
        <dbReference type="Proteomes" id="UP001595892"/>
    </source>
</evidence>
<accession>A0ABV9NGQ3</accession>